<dbReference type="SMART" id="SM00233">
    <property type="entry name" value="PH"/>
    <property type="match status" value="1"/>
</dbReference>
<proteinExistence type="evidence at transcript level"/>
<feature type="domain" description="PH" evidence="2">
    <location>
        <begin position="53"/>
        <end position="127"/>
    </location>
</feature>
<dbReference type="Pfam" id="PF00169">
    <property type="entry name" value="PH"/>
    <property type="match status" value="1"/>
</dbReference>
<dbReference type="SUPFAM" id="SSF50729">
    <property type="entry name" value="PH domain-like"/>
    <property type="match status" value="1"/>
</dbReference>
<feature type="region of interest" description="Disordered" evidence="1">
    <location>
        <begin position="150"/>
        <end position="192"/>
    </location>
</feature>
<evidence type="ECO:0000313" key="3">
    <source>
        <dbReference type="EMBL" id="ADD37988.1"/>
    </source>
</evidence>
<dbReference type="InterPro" id="IPR011993">
    <property type="entry name" value="PH-like_dom_sf"/>
</dbReference>
<dbReference type="PROSITE" id="PS50003">
    <property type="entry name" value="PH_DOMAIN"/>
    <property type="match status" value="1"/>
</dbReference>
<dbReference type="Gene3D" id="2.30.29.30">
    <property type="entry name" value="Pleckstrin-homology domain (PH domain)/Phosphotyrosine-binding domain (PTB)"/>
    <property type="match status" value="1"/>
</dbReference>
<gene>
    <name evidence="3" type="primary">PKHJ1</name>
</gene>
<dbReference type="InterPro" id="IPR001849">
    <property type="entry name" value="PH_domain"/>
</dbReference>
<evidence type="ECO:0000256" key="1">
    <source>
        <dbReference type="SAM" id="MobiDB-lite"/>
    </source>
</evidence>
<name>D3PHF2_LEPSM</name>
<dbReference type="OrthoDB" id="10055808at2759"/>
<reference evidence="3" key="1">
    <citation type="submission" date="2010-03" db="EMBL/GenBank/DDBJ databases">
        <title>Atlantic Lepeophtheirus salmonis ESTs and full-length cDNAs.</title>
        <authorList>
            <person name="Yasuike M."/>
            <person name="von Schalburg K."/>
            <person name="Cooper G."/>
            <person name="Leong J."/>
            <person name="Nilsen F."/>
            <person name="Jones S.R.M."/>
            <person name="Koop B.F."/>
        </authorList>
    </citation>
    <scope>NUCLEOTIDE SEQUENCE</scope>
    <source>
        <strain evidence="3">Atlantic form</strain>
        <tissue evidence="3">Mixed tissue</tissue>
    </source>
</reference>
<dbReference type="AlphaFoldDB" id="D3PHF2"/>
<dbReference type="CDD" id="cd13258">
    <property type="entry name" value="PH_PLEKHJ1"/>
    <property type="match status" value="1"/>
</dbReference>
<dbReference type="EMBL" id="HACA01019307">
    <property type="protein sequence ID" value="CDW36668.1"/>
    <property type="molecule type" value="Transcribed_RNA"/>
</dbReference>
<dbReference type="EMBL" id="BT121058">
    <property type="protein sequence ID" value="ADD37988.1"/>
    <property type="molecule type" value="mRNA"/>
</dbReference>
<accession>D3PHF2</accession>
<reference evidence="4" key="2">
    <citation type="submission" date="2014-05" db="EMBL/GenBank/DDBJ databases">
        <authorList>
            <person name="Chronopoulou M."/>
        </authorList>
    </citation>
    <scope>NUCLEOTIDE SEQUENCE</scope>
    <source>
        <tissue evidence="4">Whole organism</tissue>
    </source>
</reference>
<evidence type="ECO:0000313" key="4">
    <source>
        <dbReference type="EMBL" id="CDW36668.1"/>
    </source>
</evidence>
<evidence type="ECO:0000259" key="2">
    <source>
        <dbReference type="PROSITE" id="PS50003"/>
    </source>
</evidence>
<sequence length="205" mass="23477">MTQSFLRVTEMRWNSNEVSDLSQKIPDWEGKMSFKTCSSSGSSSIISDSGGCKERYFKLMGNLLFYSREGQGPMGLIVLENVVSVQREIKEASLFSIVFSDDKKLLFWVANDRNAEQWITALSKASYEYQRNLLTDLRLRISQKTGKDPLSGTMFEKRPLGYQMQPSPPPRTKNKKPLISSPFNRPKASFKSHINEDIEQDLIEF</sequence>
<organism evidence="3">
    <name type="scientific">Lepeophtheirus salmonis</name>
    <name type="common">Salmon louse</name>
    <name type="synonym">Caligus salmonis</name>
    <dbReference type="NCBI Taxonomy" id="72036"/>
    <lineage>
        <taxon>Eukaryota</taxon>
        <taxon>Metazoa</taxon>
        <taxon>Ecdysozoa</taxon>
        <taxon>Arthropoda</taxon>
        <taxon>Crustacea</taxon>
        <taxon>Multicrustacea</taxon>
        <taxon>Hexanauplia</taxon>
        <taxon>Copepoda</taxon>
        <taxon>Siphonostomatoida</taxon>
        <taxon>Caligidae</taxon>
        <taxon>Lepeophtheirus</taxon>
    </lineage>
</organism>
<protein>
    <submittedName>
        <fullName evidence="4">Pleckstrin homology domain containing, family J member 1like [Tribolium castaneum]</fullName>
    </submittedName>
    <submittedName>
        <fullName evidence="3">Pleckstrin homology domain-containing family J member 1</fullName>
    </submittedName>
</protein>